<organism evidence="2 3">
    <name type="scientific">Frankia alni (strain DSM 45986 / CECT 9034 / ACN14a)</name>
    <dbReference type="NCBI Taxonomy" id="326424"/>
    <lineage>
        <taxon>Bacteria</taxon>
        <taxon>Bacillati</taxon>
        <taxon>Actinomycetota</taxon>
        <taxon>Actinomycetes</taxon>
        <taxon>Frankiales</taxon>
        <taxon>Frankiaceae</taxon>
        <taxon>Frankia</taxon>
    </lineage>
</organism>
<feature type="region of interest" description="Disordered" evidence="1">
    <location>
        <begin position="68"/>
        <end position="98"/>
    </location>
</feature>
<dbReference type="KEGG" id="fal:FRAAL4733"/>
<dbReference type="STRING" id="326424.FRAAL4733"/>
<evidence type="ECO:0000256" key="1">
    <source>
        <dbReference type="SAM" id="MobiDB-lite"/>
    </source>
</evidence>
<dbReference type="Proteomes" id="UP000000657">
    <property type="component" value="Chromosome"/>
</dbReference>
<reference evidence="2 3" key="1">
    <citation type="journal article" date="2007" name="Genome Res.">
        <title>Genome characteristics of facultatively symbiotic Frankia sp. strains reflect host range and host plant biogeography.</title>
        <authorList>
            <person name="Normand P."/>
            <person name="Lapierre P."/>
            <person name="Tisa L.S."/>
            <person name="Gogarten J.P."/>
            <person name="Alloisio N."/>
            <person name="Bagnarol E."/>
            <person name="Bassi C.A."/>
            <person name="Berry A.M."/>
            <person name="Bickhart D.M."/>
            <person name="Choisne N."/>
            <person name="Couloux A."/>
            <person name="Cournoyer B."/>
            <person name="Cruveiller S."/>
            <person name="Daubin V."/>
            <person name="Demange N."/>
            <person name="Francino M.P."/>
            <person name="Goltsman E."/>
            <person name="Huang Y."/>
            <person name="Kopp O.R."/>
            <person name="Labarre L."/>
            <person name="Lapidus A."/>
            <person name="Lavire C."/>
            <person name="Marechal J."/>
            <person name="Martinez M."/>
            <person name="Mastronunzio J.E."/>
            <person name="Mullin B.C."/>
            <person name="Niemann J."/>
            <person name="Pujic P."/>
            <person name="Rawnsley T."/>
            <person name="Rouy Z."/>
            <person name="Schenowitz C."/>
            <person name="Sellstedt A."/>
            <person name="Tavares F."/>
            <person name="Tomkins J.P."/>
            <person name="Vallenet D."/>
            <person name="Valverde C."/>
            <person name="Wall L.G."/>
            <person name="Wang Y."/>
            <person name="Medigue C."/>
            <person name="Benson D.R."/>
        </authorList>
    </citation>
    <scope>NUCLEOTIDE SEQUENCE [LARGE SCALE GENOMIC DNA]</scope>
    <source>
        <strain evidence="3">DSM 45986 / CECT 9034 / ACN14a</strain>
    </source>
</reference>
<keyword evidence="3" id="KW-1185">Reference proteome</keyword>
<accession>Q0RGL3</accession>
<name>Q0RGL3_FRAAA</name>
<protein>
    <submittedName>
        <fullName evidence="2">Uncharacterized protein</fullName>
    </submittedName>
</protein>
<sequence length="98" mass="10268">MVGLLVVAVNLLPRLAGDLPHVGLPALDLPQVELPGWVRATFDALRPVRIALLGLFVLAAAFGEHGRHRRSADRSAGQPAPAPRAPDGDDPGDGNANR</sequence>
<dbReference type="EMBL" id="CT573213">
    <property type="protein sequence ID" value="CAJ63374.1"/>
    <property type="molecule type" value="Genomic_DNA"/>
</dbReference>
<gene>
    <name evidence="2" type="ordered locus">FRAAL4733</name>
</gene>
<evidence type="ECO:0000313" key="2">
    <source>
        <dbReference type="EMBL" id="CAJ63374.1"/>
    </source>
</evidence>
<dbReference type="HOGENOM" id="CLU_2329618_0_0_11"/>
<evidence type="ECO:0000313" key="3">
    <source>
        <dbReference type="Proteomes" id="UP000000657"/>
    </source>
</evidence>
<proteinExistence type="predicted"/>
<dbReference type="AlphaFoldDB" id="Q0RGL3"/>